<feature type="region of interest" description="Disordered" evidence="1">
    <location>
        <begin position="385"/>
        <end position="514"/>
    </location>
</feature>
<dbReference type="Proteomes" id="UP000265515">
    <property type="component" value="Unassembled WGS sequence"/>
</dbReference>
<protein>
    <submittedName>
        <fullName evidence="2">Uncharacterized protein</fullName>
    </submittedName>
</protein>
<proteinExistence type="predicted"/>
<accession>A0A388LLA6</accession>
<reference evidence="2 3" key="1">
    <citation type="journal article" date="2018" name="Cell">
        <title>The Chara Genome: Secondary Complexity and Implications for Plant Terrestrialization.</title>
        <authorList>
            <person name="Nishiyama T."/>
            <person name="Sakayama H."/>
            <person name="Vries J.D."/>
            <person name="Buschmann H."/>
            <person name="Saint-Marcoux D."/>
            <person name="Ullrich K.K."/>
            <person name="Haas F.B."/>
            <person name="Vanderstraeten L."/>
            <person name="Becker D."/>
            <person name="Lang D."/>
            <person name="Vosolsobe S."/>
            <person name="Rombauts S."/>
            <person name="Wilhelmsson P.K.I."/>
            <person name="Janitza P."/>
            <person name="Kern R."/>
            <person name="Heyl A."/>
            <person name="Rumpler F."/>
            <person name="Villalobos L.I.A.C."/>
            <person name="Clay J.M."/>
            <person name="Skokan R."/>
            <person name="Toyoda A."/>
            <person name="Suzuki Y."/>
            <person name="Kagoshima H."/>
            <person name="Schijlen E."/>
            <person name="Tajeshwar N."/>
            <person name="Catarino B."/>
            <person name="Hetherington A.J."/>
            <person name="Saltykova A."/>
            <person name="Bonnot C."/>
            <person name="Breuninger H."/>
            <person name="Symeonidi A."/>
            <person name="Radhakrishnan G.V."/>
            <person name="Van Nieuwerburgh F."/>
            <person name="Deforce D."/>
            <person name="Chang C."/>
            <person name="Karol K.G."/>
            <person name="Hedrich R."/>
            <person name="Ulvskov P."/>
            <person name="Glockner G."/>
            <person name="Delwiche C.F."/>
            <person name="Petrasek J."/>
            <person name="Van de Peer Y."/>
            <person name="Friml J."/>
            <person name="Beilby M."/>
            <person name="Dolan L."/>
            <person name="Kohara Y."/>
            <person name="Sugano S."/>
            <person name="Fujiyama A."/>
            <person name="Delaux P.-M."/>
            <person name="Quint M."/>
            <person name="TheiBen G."/>
            <person name="Hagemann M."/>
            <person name="Harholt J."/>
            <person name="Dunand C."/>
            <person name="Zachgo S."/>
            <person name="Langdale J."/>
            <person name="Maumus F."/>
            <person name="Straeten D.V.D."/>
            <person name="Gould S.B."/>
            <person name="Rensing S.A."/>
        </authorList>
    </citation>
    <scope>NUCLEOTIDE SEQUENCE [LARGE SCALE GENOMIC DNA]</scope>
    <source>
        <strain evidence="2 3">S276</strain>
    </source>
</reference>
<evidence type="ECO:0000313" key="3">
    <source>
        <dbReference type="Proteomes" id="UP000265515"/>
    </source>
</evidence>
<keyword evidence="3" id="KW-1185">Reference proteome</keyword>
<feature type="region of interest" description="Disordered" evidence="1">
    <location>
        <begin position="1"/>
        <end position="30"/>
    </location>
</feature>
<evidence type="ECO:0000256" key="1">
    <source>
        <dbReference type="SAM" id="MobiDB-lite"/>
    </source>
</evidence>
<gene>
    <name evidence="2" type="ORF">CBR_g36734</name>
</gene>
<name>A0A388LLA6_CHABU</name>
<sequence length="735" mass="77905">MTRNTSKEQVAPDQAATTTESGTRKGHNSKTFDSPFKIDAGMDAKRDDLVWHFVARCRYLYPETAVGRKSGRRCVCRLCGKSICGGSREAKEHFFKSKEFRCPAGTPAVYYTVWAKNMDKCPKDFVVSIEELKTLPPGAPAFQWSTLFPEDSEPRRSLASEAGPSRGAVSAPVLASVTGGPSAGAVPPPVLGGTAVPSTEATRPPPASLEGHHVSPSVGLHPMFTTTAWLWTPSSMGEWTLSTAEAAGMDRPVPRMARDLTSYDCGMGRRGHSRLSIPPCPDGGSTRTAGDEDVGLACPDGSLPRIGDMVGMGTQADSMFGADTIIPPSLPLVPPPSLQGGPARDATDRGFDEFGGDTILFAMASATPSVFRVGKPHEVALGLAETTTRHEGLPHTRDGRSSAQRSLADSLDGASSDSGVREGAPLGGLGGDPCVGAPSTTRGGEGRSGAPPTSASHAEPGKDITPASSATGRTRDRPAMRMDSAPHAAGRGGREERQGGAYAGGSSPPVPRLAASSFYDRGRAAPVDGGTAAVRSACGMPDVPFGTHSIGAVGGRNHGAMREYEDQHGRQLATKTSDVAFTRVVKASMSRAKSKGGHERSSQHSSRRGMVVYRRMDRQMMEAVHADCHACMAAPAAQGTSGATTPRGLVVERRDEVLSPLYTMTFLTSRPASRRGPTTQVTPIIDRMDLDLHAWSMDLDLHAWRMDHDQHAWRMDLILEDVDSDAGQHSMHRDI</sequence>
<dbReference type="Gramene" id="GBG83116">
    <property type="protein sequence ID" value="GBG83116"/>
    <property type="gene ID" value="CBR_g36734"/>
</dbReference>
<feature type="compositionally biased region" description="Basic and acidic residues" evidence="1">
    <location>
        <begin position="387"/>
        <end position="400"/>
    </location>
</feature>
<dbReference type="AlphaFoldDB" id="A0A388LLA6"/>
<feature type="region of interest" description="Disordered" evidence="1">
    <location>
        <begin position="589"/>
        <end position="608"/>
    </location>
</feature>
<comment type="caution">
    <text evidence="2">The sequence shown here is derived from an EMBL/GenBank/DDBJ whole genome shotgun (WGS) entry which is preliminary data.</text>
</comment>
<organism evidence="2 3">
    <name type="scientific">Chara braunii</name>
    <name type="common">Braun's stonewort</name>
    <dbReference type="NCBI Taxonomy" id="69332"/>
    <lineage>
        <taxon>Eukaryota</taxon>
        <taxon>Viridiplantae</taxon>
        <taxon>Streptophyta</taxon>
        <taxon>Charophyceae</taxon>
        <taxon>Charales</taxon>
        <taxon>Characeae</taxon>
        <taxon>Chara</taxon>
    </lineage>
</organism>
<feature type="compositionally biased region" description="Low complexity" evidence="1">
    <location>
        <begin position="406"/>
        <end position="418"/>
    </location>
</feature>
<dbReference type="EMBL" id="BFEA01000429">
    <property type="protein sequence ID" value="GBG83116.1"/>
    <property type="molecule type" value="Genomic_DNA"/>
</dbReference>
<evidence type="ECO:0000313" key="2">
    <source>
        <dbReference type="EMBL" id="GBG83116.1"/>
    </source>
</evidence>
<feature type="region of interest" description="Disordered" evidence="1">
    <location>
        <begin position="274"/>
        <end position="293"/>
    </location>
</feature>